<dbReference type="AlphaFoldDB" id="A0A974Y3U7"/>
<dbReference type="KEGG" id="ares:IWH25_01640"/>
<dbReference type="EMBL" id="CP064781">
    <property type="protein sequence ID" value="QRJ64085.1"/>
    <property type="molecule type" value="Genomic_DNA"/>
</dbReference>
<protein>
    <submittedName>
        <fullName evidence="1">Uncharacterized protein</fullName>
    </submittedName>
</protein>
<evidence type="ECO:0000313" key="2">
    <source>
        <dbReference type="Proteomes" id="UP000663444"/>
    </source>
</evidence>
<dbReference type="Proteomes" id="UP000663444">
    <property type="component" value="Chromosome"/>
</dbReference>
<dbReference type="RefSeq" id="WP_203387622.1">
    <property type="nucleotide sequence ID" value="NZ_CP064781.1"/>
</dbReference>
<organism evidence="1 2">
    <name type="scientific">Azospira restricta</name>
    <dbReference type="NCBI Taxonomy" id="404405"/>
    <lineage>
        <taxon>Bacteria</taxon>
        <taxon>Pseudomonadati</taxon>
        <taxon>Pseudomonadota</taxon>
        <taxon>Betaproteobacteria</taxon>
        <taxon>Rhodocyclales</taxon>
        <taxon>Rhodocyclaceae</taxon>
        <taxon>Azospira</taxon>
    </lineage>
</organism>
<gene>
    <name evidence="1" type="ORF">IWH25_01640</name>
</gene>
<evidence type="ECO:0000313" key="1">
    <source>
        <dbReference type="EMBL" id="QRJ64085.1"/>
    </source>
</evidence>
<name>A0A974Y3U7_9RHOO</name>
<accession>A0A974Y3U7</accession>
<reference evidence="1" key="1">
    <citation type="submission" date="2020-11" db="EMBL/GenBank/DDBJ databases">
        <title>Azospira restricta DSM 18626 genome sequence.</title>
        <authorList>
            <person name="Moe W.M."/>
        </authorList>
    </citation>
    <scope>NUCLEOTIDE SEQUENCE</scope>
    <source>
        <strain evidence="1">DSM 18626</strain>
    </source>
</reference>
<keyword evidence="2" id="KW-1185">Reference proteome</keyword>
<proteinExistence type="predicted"/>
<sequence length="116" mass="12674">MNKTSQFKTVSRHYAVQTLFNACYAETLQVTASFLKRDKPACACRPGEVVRGLQAQGLLPDAALGALRDTCTDCRRALERAAQAWEAGDAETLRECLAAYRQAAGAVRLELRRLAG</sequence>